<name>A0AAW0AUQ9_9AGAR</name>
<evidence type="ECO:0000313" key="2">
    <source>
        <dbReference type="EMBL" id="KAK7016388.1"/>
    </source>
</evidence>
<protein>
    <submittedName>
        <fullName evidence="2">Uncharacterized protein</fullName>
    </submittedName>
</protein>
<accession>A0AAW0AUQ9</accession>
<feature type="region of interest" description="Disordered" evidence="1">
    <location>
        <begin position="220"/>
        <end position="287"/>
    </location>
</feature>
<proteinExistence type="predicted"/>
<feature type="compositionally biased region" description="Low complexity" evidence="1">
    <location>
        <begin position="238"/>
        <end position="257"/>
    </location>
</feature>
<reference evidence="2 3" key="1">
    <citation type="submission" date="2024-01" db="EMBL/GenBank/DDBJ databases">
        <title>A draft genome for a cacao thread blight-causing isolate of Paramarasmius palmivorus.</title>
        <authorList>
            <person name="Baruah I.K."/>
            <person name="Bukari Y."/>
            <person name="Amoako-Attah I."/>
            <person name="Meinhardt L.W."/>
            <person name="Bailey B.A."/>
            <person name="Cohen S.P."/>
        </authorList>
    </citation>
    <scope>NUCLEOTIDE SEQUENCE [LARGE SCALE GENOMIC DNA]</scope>
    <source>
        <strain evidence="2 3">GH-12</strain>
    </source>
</reference>
<organism evidence="2 3">
    <name type="scientific">Paramarasmius palmivorus</name>
    <dbReference type="NCBI Taxonomy" id="297713"/>
    <lineage>
        <taxon>Eukaryota</taxon>
        <taxon>Fungi</taxon>
        <taxon>Dikarya</taxon>
        <taxon>Basidiomycota</taxon>
        <taxon>Agaricomycotina</taxon>
        <taxon>Agaricomycetes</taxon>
        <taxon>Agaricomycetidae</taxon>
        <taxon>Agaricales</taxon>
        <taxon>Marasmiineae</taxon>
        <taxon>Marasmiaceae</taxon>
        <taxon>Paramarasmius</taxon>
    </lineage>
</organism>
<dbReference type="AlphaFoldDB" id="A0AAW0AUQ9"/>
<evidence type="ECO:0000256" key="1">
    <source>
        <dbReference type="SAM" id="MobiDB-lite"/>
    </source>
</evidence>
<comment type="caution">
    <text evidence="2">The sequence shown here is derived from an EMBL/GenBank/DDBJ whole genome shotgun (WGS) entry which is preliminary data.</text>
</comment>
<keyword evidence="3" id="KW-1185">Reference proteome</keyword>
<gene>
    <name evidence="2" type="ORF">VNI00_018914</name>
</gene>
<evidence type="ECO:0000313" key="3">
    <source>
        <dbReference type="Proteomes" id="UP001383192"/>
    </source>
</evidence>
<dbReference type="Proteomes" id="UP001383192">
    <property type="component" value="Unassembled WGS sequence"/>
</dbReference>
<sequence>MQGNCDFPPNWKTLASDLEQAVEREGVTCGANSSLPSITRLRQGLFLALAVSPLVLLCDITPMSNNLSRIDMLRAWYHYGTERPPFLRKVETMLWARLFAVAKGAQSAIDALKHFTRDTVTLMPLAVSEQGFFASDAGVDANMPVGLSYQAERASKKFVALSVANCLASTPSIVDIRKTDSDGFKASRGGVRVSEETLDLSSILESKLWDDDNGARATTDFAEEEGSGSDIRCCSAGVDSVPSPEDSSSFAGSSTSSKRVRRHRAVSCTSQERSEDERVSHTRKRKSRIGELTKNDLPWPALIPYTWKKRVKGSAYLLVSPDGRPCKYWPSFYLTSDLDMLSRFFAKANQYQRDNGNEEQFLALDAEETAQDLGDKIITSLSGSPVLRVYHCGLHEFQVLARAAKLSSLLKHDFVLVKGESSCIGAGESIETVLARIGASWITRQAVGKMVDQSWNIDLESAD</sequence>
<dbReference type="EMBL" id="JAYKXP010000287">
    <property type="protein sequence ID" value="KAK7016388.1"/>
    <property type="molecule type" value="Genomic_DNA"/>
</dbReference>